<dbReference type="InterPro" id="IPR036034">
    <property type="entry name" value="PDZ_sf"/>
</dbReference>
<proteinExistence type="predicted"/>
<dbReference type="PROSITE" id="PS51494">
    <property type="entry name" value="SPOIVB"/>
    <property type="match status" value="1"/>
</dbReference>
<evidence type="ECO:0000259" key="1">
    <source>
        <dbReference type="PROSITE" id="PS51494"/>
    </source>
</evidence>
<evidence type="ECO:0000313" key="2">
    <source>
        <dbReference type="EMBL" id="EEG90740.1"/>
    </source>
</evidence>
<name>C0B747_9FIRM</name>
<reference evidence="2 3" key="1">
    <citation type="submission" date="2009-02" db="EMBL/GenBank/DDBJ databases">
        <authorList>
            <person name="Fulton L."/>
            <person name="Clifton S."/>
            <person name="Fulton B."/>
            <person name="Xu J."/>
            <person name="Minx P."/>
            <person name="Pepin K.H."/>
            <person name="Johnson M."/>
            <person name="Bhonagiri V."/>
            <person name="Nash W.E."/>
            <person name="Mardis E.R."/>
            <person name="Wilson R.K."/>
        </authorList>
    </citation>
    <scope>NUCLEOTIDE SEQUENCE [LARGE SCALE GENOMIC DNA]</scope>
    <source>
        <strain evidence="2 3">ATCC 27758</strain>
    </source>
</reference>
<feature type="domain" description="Peptidase S55" evidence="1">
    <location>
        <begin position="120"/>
        <end position="357"/>
    </location>
</feature>
<accession>C0B747</accession>
<dbReference type="HOGENOM" id="CLU_035713_0_0_9"/>
<dbReference type="SUPFAM" id="SSF50156">
    <property type="entry name" value="PDZ domain-like"/>
    <property type="match status" value="1"/>
</dbReference>
<protein>
    <submittedName>
        <fullName evidence="2">Putative SpoIVB peptidase</fullName>
    </submittedName>
</protein>
<dbReference type="SUPFAM" id="SSF50494">
    <property type="entry name" value="Trypsin-like serine proteases"/>
    <property type="match status" value="1"/>
</dbReference>
<dbReference type="InterPro" id="IPR008763">
    <property type="entry name" value="Peptidase_S55"/>
</dbReference>
<dbReference type="AlphaFoldDB" id="C0B747"/>
<organism evidence="2 3">
    <name type="scientific">Coprococcus comes ATCC 27758</name>
    <dbReference type="NCBI Taxonomy" id="470146"/>
    <lineage>
        <taxon>Bacteria</taxon>
        <taxon>Bacillati</taxon>
        <taxon>Bacillota</taxon>
        <taxon>Clostridia</taxon>
        <taxon>Lachnospirales</taxon>
        <taxon>Lachnospiraceae</taxon>
        <taxon>Coprococcus</taxon>
    </lineage>
</organism>
<dbReference type="MEROPS" id="S55.001"/>
<dbReference type="EMBL" id="ABVR01000037">
    <property type="protein sequence ID" value="EEG90740.1"/>
    <property type="molecule type" value="Genomic_DNA"/>
</dbReference>
<reference evidence="2 3" key="2">
    <citation type="submission" date="2009-03" db="EMBL/GenBank/DDBJ databases">
        <title>Draft genome sequence of Coprococcus comes (ATCC 27758).</title>
        <authorList>
            <person name="Sudarsanam P."/>
            <person name="Ley R."/>
            <person name="Guruge J."/>
            <person name="Turnbaugh P.J."/>
            <person name="Mahowald M."/>
            <person name="Liep D."/>
            <person name="Gordon J."/>
        </authorList>
    </citation>
    <scope>NUCLEOTIDE SEQUENCE [LARGE SCALE GENOMIC DNA]</scope>
    <source>
        <strain evidence="2 3">ATCC 27758</strain>
    </source>
</reference>
<sequence length="371" mass="41120">MLSVLLAVIVVIGGGYCYREWRAEKAEREASVSELSGNLLIPGGMPVGIYMETDGVMVLGTQEIKGKDGIGVNPAKHLVKEGDYIVGVDSDSIYNKSELIERVKKLSNKSVILHIRRKKVYIDVQLHPTKDEGGAYKLGIWVRDNAQGLGTITFLNADSEYGALGHGIHDVDTGKLIEMSTGRLYDTSIQNIKKGENGNPGGMEGIIVYNHYNILGSITTNTETGIYGKLDRIERIFDSKEAYPAVAKEEIQVGKAYIRCAVSGKTEDYTVRITKVDLDAREVNKGIEIQVTDKRLLKLTGGIVQGMSGSPIMQNGKIIGAVTHVFVQDATKRIRNIYRKHAGKSEKRLKYANLVRFLRHHLLVFAEYRRL</sequence>
<dbReference type="Pfam" id="PF05580">
    <property type="entry name" value="Peptidase_S55"/>
    <property type="match status" value="1"/>
</dbReference>
<comment type="caution">
    <text evidence="2">The sequence shown here is derived from an EMBL/GenBank/DDBJ whole genome shotgun (WGS) entry which is preliminary data.</text>
</comment>
<evidence type="ECO:0000313" key="3">
    <source>
        <dbReference type="Proteomes" id="UP000003793"/>
    </source>
</evidence>
<gene>
    <name evidence="2" type="ORF">COPCOM_00968</name>
</gene>
<dbReference type="Proteomes" id="UP000003793">
    <property type="component" value="Unassembled WGS sequence"/>
</dbReference>
<dbReference type="InterPro" id="IPR009003">
    <property type="entry name" value="Peptidase_S1_PA"/>
</dbReference>
<dbReference type="Gene3D" id="2.30.42.10">
    <property type="match status" value="1"/>
</dbReference>